<keyword evidence="4" id="KW-0749">Sporulation</keyword>
<dbReference type="EMBL" id="MRYD01000037">
    <property type="protein sequence ID" value="OSZ60577.1"/>
    <property type="molecule type" value="Genomic_DNA"/>
</dbReference>
<comment type="caution">
    <text evidence="7">The sequence shown here is derived from an EMBL/GenBank/DDBJ whole genome shotgun (WGS) entry which is preliminary data.</text>
</comment>
<dbReference type="InterPro" id="IPR006776">
    <property type="entry name" value="SsgB"/>
</dbReference>
<evidence type="ECO:0000256" key="6">
    <source>
        <dbReference type="ARBA" id="ARBA00023306"/>
    </source>
</evidence>
<protein>
    <submittedName>
        <fullName evidence="7">SsgA family sporulation/cell division regulator</fullName>
    </submittedName>
</protein>
<dbReference type="Proteomes" id="UP000194266">
    <property type="component" value="Unassembled WGS sequence"/>
</dbReference>
<evidence type="ECO:0000256" key="5">
    <source>
        <dbReference type="ARBA" id="ARBA00023210"/>
    </source>
</evidence>
<evidence type="ECO:0000256" key="3">
    <source>
        <dbReference type="ARBA" id="ARBA00022618"/>
    </source>
</evidence>
<sequence length="145" mass="15873">MRESVQAEVMMSFLVSEELSFRIPVELRYETCDPYAVRLTFHLPGDAPVTWAFGRELLIDGVGRPCGEGDVRVSPVEPDALGEVLIRLQVGADQALFRSSSAPLVAFLDRTDKLVPLGQEGSLADFDAHLDEALDRILAEEQSAG</sequence>
<evidence type="ECO:0000313" key="8">
    <source>
        <dbReference type="Proteomes" id="UP000194266"/>
    </source>
</evidence>
<keyword evidence="3" id="KW-0132">Cell division</keyword>
<gene>
    <name evidence="7" type="ORF">OQI_10025</name>
</gene>
<dbReference type="InterPro" id="IPR038658">
    <property type="entry name" value="SsgB_sf"/>
</dbReference>
<dbReference type="RefSeq" id="WP_043502313.1">
    <property type="nucleotide sequence ID" value="NZ_MRYD01000037.1"/>
</dbReference>
<accession>A0ABX3YLC8</accession>
<evidence type="ECO:0000256" key="2">
    <source>
        <dbReference type="ARBA" id="ARBA00009323"/>
    </source>
</evidence>
<keyword evidence="8" id="KW-1185">Reference proteome</keyword>
<keyword evidence="5" id="KW-0717">Septation</keyword>
<name>A0ABX3YLC8_9ACTN</name>
<reference evidence="7 8" key="1">
    <citation type="submission" date="2016-12" db="EMBL/GenBank/DDBJ databases">
        <title>Genome Mining:The Detection of Biosynthetic Gene Clusters to Aid in the Expression of Curamycin A produced by Streptomyces sp. strain CZA14.</title>
        <authorList>
            <person name="Durrell K.A."/>
            <person name="Kirby B.M."/>
            <person name="Khan W."/>
            <person name="Mthethwa T."/>
            <person name="Le Roes-Hill M."/>
        </authorList>
    </citation>
    <scope>NUCLEOTIDE SEQUENCE [LARGE SCALE GENOMIC DNA]</scope>
    <source>
        <strain evidence="7 8">CZA14</strain>
    </source>
</reference>
<evidence type="ECO:0000313" key="7">
    <source>
        <dbReference type="EMBL" id="OSZ60577.1"/>
    </source>
</evidence>
<comment type="similarity">
    <text evidence="2">Belongs to the SsgA family.</text>
</comment>
<dbReference type="Pfam" id="PF04686">
    <property type="entry name" value="SsgA"/>
    <property type="match status" value="1"/>
</dbReference>
<proteinExistence type="inferred from homology"/>
<organism evidence="7 8">
    <name type="scientific">Streptomyces pharetrae CZA14</name>
    <dbReference type="NCBI Taxonomy" id="1144883"/>
    <lineage>
        <taxon>Bacteria</taxon>
        <taxon>Bacillati</taxon>
        <taxon>Actinomycetota</taxon>
        <taxon>Actinomycetes</taxon>
        <taxon>Kitasatosporales</taxon>
        <taxon>Streptomycetaceae</taxon>
        <taxon>Streptomyces</taxon>
    </lineage>
</organism>
<evidence type="ECO:0000256" key="4">
    <source>
        <dbReference type="ARBA" id="ARBA00022969"/>
    </source>
</evidence>
<evidence type="ECO:0000256" key="1">
    <source>
        <dbReference type="ARBA" id="ARBA00004431"/>
    </source>
</evidence>
<keyword evidence="6" id="KW-0131">Cell cycle</keyword>
<dbReference type="Gene3D" id="2.30.31.20">
    <property type="entry name" value="Sporulation-specific cell division protein SsgB"/>
    <property type="match status" value="1"/>
</dbReference>
<comment type="subcellular location">
    <subcellularLocation>
        <location evidence="1">Cell septum</location>
    </subcellularLocation>
</comment>